<name>A0A2Z4FQ29_9DELT</name>
<dbReference type="EMBL" id="CP030032">
    <property type="protein sequence ID" value="AWV90734.1"/>
    <property type="molecule type" value="Genomic_DNA"/>
</dbReference>
<keyword evidence="5" id="KW-1185">Reference proteome</keyword>
<dbReference type="Pfam" id="PF00582">
    <property type="entry name" value="Usp"/>
    <property type="match status" value="2"/>
</dbReference>
<keyword evidence="3" id="KW-0067">ATP-binding</keyword>
<accession>A0A2Z4FQ29</accession>
<dbReference type="Proteomes" id="UP000249799">
    <property type="component" value="Chromosome"/>
</dbReference>
<dbReference type="Gene3D" id="3.40.50.620">
    <property type="entry name" value="HUPs"/>
    <property type="match status" value="2"/>
</dbReference>
<sequence>MYKIEQVLVPVDFSAFSRAALAFARTSADTPPRIHLAHILEPWRPYLRRAFFPYAALGEDDVEFEQELLDEARDALLEHLDVDLDKQKYIANLTLEYGNIKDDLSARVRSVGPDLVVMGAFGEGGVQPYMLGSSAEKLLRAVQCPTLLVRNFELAPRVKHIVVAVDLSPNSVDIVAHALGFALHVGATLELVYALPDPLTHDTNKLLARTLEFNPNRVLERSRSRIEALFDRMVDQVEVNFPDIEHAQELLSARKVVVGDPATALVKHADAVNADLIVVGAHNTATSTNRQLGRVAWTVARSAPTHVMVVPPQHAVSLLDSDDNS</sequence>
<evidence type="ECO:0000313" key="4">
    <source>
        <dbReference type="EMBL" id="AWV90734.1"/>
    </source>
</evidence>
<proteinExistence type="inferred from homology"/>
<evidence type="ECO:0000256" key="1">
    <source>
        <dbReference type="ARBA" id="ARBA00008791"/>
    </source>
</evidence>
<dbReference type="PANTHER" id="PTHR46268:SF27">
    <property type="entry name" value="UNIVERSAL STRESS PROTEIN RV2623"/>
    <property type="match status" value="1"/>
</dbReference>
<evidence type="ECO:0000313" key="5">
    <source>
        <dbReference type="Proteomes" id="UP000249799"/>
    </source>
</evidence>
<dbReference type="GO" id="GO:0005524">
    <property type="term" value="F:ATP binding"/>
    <property type="evidence" value="ECO:0007669"/>
    <property type="project" value="UniProtKB-KW"/>
</dbReference>
<dbReference type="RefSeq" id="WP_111336355.1">
    <property type="nucleotide sequence ID" value="NZ_CP030032.1"/>
</dbReference>
<protein>
    <submittedName>
        <fullName evidence="4">Uncharacterized protein</fullName>
    </submittedName>
</protein>
<comment type="similarity">
    <text evidence="1">Belongs to the universal stress protein A family.</text>
</comment>
<dbReference type="PANTHER" id="PTHR46268">
    <property type="entry name" value="STRESS RESPONSE PROTEIN NHAX"/>
    <property type="match status" value="1"/>
</dbReference>
<gene>
    <name evidence="4" type="ORF">DN745_15995</name>
</gene>
<evidence type="ECO:0000256" key="2">
    <source>
        <dbReference type="ARBA" id="ARBA00022741"/>
    </source>
</evidence>
<dbReference type="InterPro" id="IPR014729">
    <property type="entry name" value="Rossmann-like_a/b/a_fold"/>
</dbReference>
<reference evidence="4 5" key="1">
    <citation type="submission" date="2018-06" db="EMBL/GenBank/DDBJ databases">
        <title>Lujinxingia sediminis gen. nov. sp. nov., a new facultative anaerobic member of the class Deltaproteobacteria, and proposal of Lujinxingaceae fam. nov.</title>
        <authorList>
            <person name="Guo L.-Y."/>
            <person name="Li C.-M."/>
            <person name="Wang S."/>
            <person name="Du Z.-J."/>
        </authorList>
    </citation>
    <scope>NUCLEOTIDE SEQUENCE [LARGE SCALE GENOMIC DNA]</scope>
    <source>
        <strain evidence="4 5">FA350</strain>
    </source>
</reference>
<dbReference type="SUPFAM" id="SSF52402">
    <property type="entry name" value="Adenine nucleotide alpha hydrolases-like"/>
    <property type="match status" value="2"/>
</dbReference>
<organism evidence="4 5">
    <name type="scientific">Bradymonas sediminis</name>
    <dbReference type="NCBI Taxonomy" id="1548548"/>
    <lineage>
        <taxon>Bacteria</taxon>
        <taxon>Deltaproteobacteria</taxon>
        <taxon>Bradymonadales</taxon>
        <taxon>Bradymonadaceae</taxon>
        <taxon>Bradymonas</taxon>
    </lineage>
</organism>
<dbReference type="AlphaFoldDB" id="A0A2Z4FQ29"/>
<dbReference type="KEGG" id="bsed:DN745_15995"/>
<dbReference type="OrthoDB" id="9788959at2"/>
<dbReference type="InterPro" id="IPR006016">
    <property type="entry name" value="UspA"/>
</dbReference>
<dbReference type="PRINTS" id="PR01438">
    <property type="entry name" value="UNVRSLSTRESS"/>
</dbReference>
<keyword evidence="2" id="KW-0547">Nucleotide-binding</keyword>
<dbReference type="InterPro" id="IPR006015">
    <property type="entry name" value="Universal_stress_UspA"/>
</dbReference>
<evidence type="ECO:0000256" key="3">
    <source>
        <dbReference type="ARBA" id="ARBA00022840"/>
    </source>
</evidence>
<dbReference type="CDD" id="cd00293">
    <property type="entry name" value="USP-like"/>
    <property type="match status" value="2"/>
</dbReference>